<sequence>PSTAPTTAPDAERADLSCSADATTTVSTAKALEAALSKATAGQVIAMAPGTYTGNFTGSAAGTSAQPITLCGPTGAVLDGGSTDKGYVLHLDGASHWRLAGFTVQNGQKGVMFDDVQHTTVDGITVQDIGDEGIHLRAGSSDNTVSGSSVTKTGLRKPQFGEGIYVGSSKSNWCKVSDCQEDRSDRNVVTGNTISDTAAENVDIKEGTTGGTLSDNSFDGVGMQGENHADSWVDVKGNGWTITGNRGVRSPLDGFQTHELLSGWGTDNTFTDNRVDLGNTDGVAFAFRPVEGNTVSCDNTVVGSNEFSTTSCTD</sequence>
<dbReference type="InterPro" id="IPR006626">
    <property type="entry name" value="PbH1"/>
</dbReference>
<keyword evidence="3" id="KW-1185">Reference proteome</keyword>
<dbReference type="InterPro" id="IPR007742">
    <property type="entry name" value="NosD_dom"/>
</dbReference>
<dbReference type="Pfam" id="PF05048">
    <property type="entry name" value="NosD"/>
    <property type="match status" value="1"/>
</dbReference>
<protein>
    <recommendedName>
        <fullName evidence="1">Periplasmic copper-binding protein NosD beta helix domain-containing protein</fullName>
    </recommendedName>
</protein>
<evidence type="ECO:0000313" key="2">
    <source>
        <dbReference type="EMBL" id="KTR40204.1"/>
    </source>
</evidence>
<reference evidence="2 3" key="1">
    <citation type="journal article" date="2016" name="Front. Microbiol.">
        <title>Genomic Resource of Rice Seed Associated Bacteria.</title>
        <authorList>
            <person name="Midha S."/>
            <person name="Bansal K."/>
            <person name="Sharma S."/>
            <person name="Kumar N."/>
            <person name="Patil P.P."/>
            <person name="Chaudhry V."/>
            <person name="Patil P.B."/>
        </authorList>
    </citation>
    <scope>NUCLEOTIDE SEQUENCE [LARGE SCALE GENOMIC DNA]</scope>
    <source>
        <strain evidence="2 3">NS263</strain>
    </source>
</reference>
<feature type="non-terminal residue" evidence="2">
    <location>
        <position position="1"/>
    </location>
</feature>
<dbReference type="InterPro" id="IPR012334">
    <property type="entry name" value="Pectin_lyas_fold"/>
</dbReference>
<dbReference type="RefSeq" id="WP_152999042.1">
    <property type="nucleotide sequence ID" value="NZ_LDRB01000035.1"/>
</dbReference>
<evidence type="ECO:0000259" key="1">
    <source>
        <dbReference type="Pfam" id="PF05048"/>
    </source>
</evidence>
<proteinExistence type="predicted"/>
<evidence type="ECO:0000313" key="3">
    <source>
        <dbReference type="Proteomes" id="UP000078335"/>
    </source>
</evidence>
<feature type="domain" description="Periplasmic copper-binding protein NosD beta helix" evidence="1">
    <location>
        <begin position="86"/>
        <end position="220"/>
    </location>
</feature>
<dbReference type="EMBL" id="LDRB01000035">
    <property type="protein sequence ID" value="KTR40204.1"/>
    <property type="molecule type" value="Genomic_DNA"/>
</dbReference>
<organism evidence="2 3">
    <name type="scientific">Curtobacterium oceanosedimentum</name>
    <dbReference type="NCBI Taxonomy" id="465820"/>
    <lineage>
        <taxon>Bacteria</taxon>
        <taxon>Bacillati</taxon>
        <taxon>Actinomycetota</taxon>
        <taxon>Actinomycetes</taxon>
        <taxon>Micrococcales</taxon>
        <taxon>Microbacteriaceae</taxon>
        <taxon>Curtobacterium</taxon>
    </lineage>
</organism>
<gene>
    <name evidence="2" type="ORF">NS263_08345</name>
</gene>
<dbReference type="InterPro" id="IPR011050">
    <property type="entry name" value="Pectin_lyase_fold/virulence"/>
</dbReference>
<name>A0ABR5S7H7_9MICO</name>
<dbReference type="Proteomes" id="UP000078335">
    <property type="component" value="Unassembled WGS sequence"/>
</dbReference>
<accession>A0ABR5S7H7</accession>
<dbReference type="SUPFAM" id="SSF51126">
    <property type="entry name" value="Pectin lyase-like"/>
    <property type="match status" value="1"/>
</dbReference>
<dbReference type="Gene3D" id="2.160.20.10">
    <property type="entry name" value="Single-stranded right-handed beta-helix, Pectin lyase-like"/>
    <property type="match status" value="1"/>
</dbReference>
<comment type="caution">
    <text evidence="2">The sequence shown here is derived from an EMBL/GenBank/DDBJ whole genome shotgun (WGS) entry which is preliminary data.</text>
</comment>
<dbReference type="SMART" id="SM00710">
    <property type="entry name" value="PbH1"/>
    <property type="match status" value="6"/>
</dbReference>